<dbReference type="PROSITE" id="PS00934">
    <property type="entry name" value="GLYOXALASE_I_1"/>
    <property type="match status" value="1"/>
</dbReference>
<name>A0A1X1YZD6_MYCNO</name>
<dbReference type="GO" id="GO:0004493">
    <property type="term" value="F:methylmalonyl-CoA epimerase activity"/>
    <property type="evidence" value="ECO:0007669"/>
    <property type="project" value="TreeGrafter"/>
</dbReference>
<feature type="domain" description="VOC" evidence="2">
    <location>
        <begin position="6"/>
        <end position="144"/>
    </location>
</feature>
<dbReference type="GO" id="GO:0046872">
    <property type="term" value="F:metal ion binding"/>
    <property type="evidence" value="ECO:0007669"/>
    <property type="project" value="UniProtKB-KW"/>
</dbReference>
<comment type="caution">
    <text evidence="3">The sequence shown here is derived from an EMBL/GenBank/DDBJ whole genome shotgun (WGS) entry which is preliminary data.</text>
</comment>
<organism evidence="3 4">
    <name type="scientific">Mycolicibacter nonchromogenicus</name>
    <name type="common">Mycobacterium nonchromogenicum</name>
    <dbReference type="NCBI Taxonomy" id="1782"/>
    <lineage>
        <taxon>Bacteria</taxon>
        <taxon>Bacillati</taxon>
        <taxon>Actinomycetota</taxon>
        <taxon>Actinomycetes</taxon>
        <taxon>Mycobacteriales</taxon>
        <taxon>Mycobacteriaceae</taxon>
        <taxon>Mycolicibacter</taxon>
    </lineage>
</organism>
<evidence type="ECO:0000313" key="4">
    <source>
        <dbReference type="Proteomes" id="UP000193108"/>
    </source>
</evidence>
<dbReference type="GO" id="GO:0004462">
    <property type="term" value="F:lactoylglutathione lyase activity"/>
    <property type="evidence" value="ECO:0007669"/>
    <property type="project" value="InterPro"/>
</dbReference>
<dbReference type="InterPro" id="IPR037523">
    <property type="entry name" value="VOC_core"/>
</dbReference>
<sequence length="150" mass="16451">MMDGHRLTHIGLCVHDIERSEHFYRSALGFDVVGRMSVDDQATAQLLDVANLVLDLVYLQRDGFRLELLGYRRPGSTGQPGPRPMNSLGFTHLSFRVDNADALVESVVAHGGRALPGRTVHFGSGNRGLMATDPDGNLIELIERTTRPTA</sequence>
<keyword evidence="3" id="KW-0456">Lyase</keyword>
<dbReference type="GO" id="GO:0046491">
    <property type="term" value="P:L-methylmalonyl-CoA metabolic process"/>
    <property type="evidence" value="ECO:0007669"/>
    <property type="project" value="TreeGrafter"/>
</dbReference>
<evidence type="ECO:0000259" key="2">
    <source>
        <dbReference type="PROSITE" id="PS51819"/>
    </source>
</evidence>
<accession>A0A1X1YZD6</accession>
<protein>
    <submittedName>
        <fullName evidence="3">Lactoylglutathione lyase</fullName>
    </submittedName>
</protein>
<dbReference type="PANTHER" id="PTHR43048">
    <property type="entry name" value="METHYLMALONYL-COA EPIMERASE"/>
    <property type="match status" value="1"/>
</dbReference>
<dbReference type="Pfam" id="PF00903">
    <property type="entry name" value="Glyoxalase"/>
    <property type="match status" value="1"/>
</dbReference>
<dbReference type="PANTHER" id="PTHR43048:SF3">
    <property type="entry name" value="METHYLMALONYL-COA EPIMERASE, MITOCHONDRIAL"/>
    <property type="match status" value="1"/>
</dbReference>
<dbReference type="Proteomes" id="UP000193108">
    <property type="component" value="Unassembled WGS sequence"/>
</dbReference>
<dbReference type="InterPro" id="IPR051785">
    <property type="entry name" value="MMCE/EMCE_epimerase"/>
</dbReference>
<dbReference type="InterPro" id="IPR018146">
    <property type="entry name" value="Glyoxalase_1_CS"/>
</dbReference>
<dbReference type="STRING" id="1782.AWC18_18685"/>
<keyword evidence="1" id="KW-0479">Metal-binding</keyword>
<keyword evidence="4" id="KW-1185">Reference proteome</keyword>
<evidence type="ECO:0000256" key="1">
    <source>
        <dbReference type="ARBA" id="ARBA00022723"/>
    </source>
</evidence>
<dbReference type="SUPFAM" id="SSF54593">
    <property type="entry name" value="Glyoxalase/Bleomycin resistance protein/Dihydroxybiphenyl dioxygenase"/>
    <property type="match status" value="1"/>
</dbReference>
<dbReference type="EMBL" id="LQPI01000073">
    <property type="protein sequence ID" value="ORW16404.1"/>
    <property type="molecule type" value="Genomic_DNA"/>
</dbReference>
<evidence type="ECO:0000313" key="3">
    <source>
        <dbReference type="EMBL" id="ORW16404.1"/>
    </source>
</evidence>
<gene>
    <name evidence="3" type="ORF">AWC18_18685</name>
</gene>
<dbReference type="InterPro" id="IPR004360">
    <property type="entry name" value="Glyas_Fos-R_dOase_dom"/>
</dbReference>
<proteinExistence type="predicted"/>
<dbReference type="AlphaFoldDB" id="A0A1X1YZD6"/>
<dbReference type="Gene3D" id="3.10.180.10">
    <property type="entry name" value="2,3-Dihydroxybiphenyl 1,2-Dioxygenase, domain 1"/>
    <property type="match status" value="1"/>
</dbReference>
<dbReference type="PROSITE" id="PS51819">
    <property type="entry name" value="VOC"/>
    <property type="match status" value="1"/>
</dbReference>
<reference evidence="3 4" key="1">
    <citation type="submission" date="2016-01" db="EMBL/GenBank/DDBJ databases">
        <title>The new phylogeny of the genus Mycobacterium.</title>
        <authorList>
            <person name="Tarcisio F."/>
            <person name="Conor M."/>
            <person name="Antonella G."/>
            <person name="Elisabetta G."/>
            <person name="Giulia F.S."/>
            <person name="Sara T."/>
            <person name="Anna F."/>
            <person name="Clotilde B."/>
            <person name="Roberto B."/>
            <person name="Veronica D.S."/>
            <person name="Fabio R."/>
            <person name="Monica P."/>
            <person name="Olivier J."/>
            <person name="Enrico T."/>
            <person name="Nicola S."/>
        </authorList>
    </citation>
    <scope>NUCLEOTIDE SEQUENCE [LARGE SCALE GENOMIC DNA]</scope>
    <source>
        <strain evidence="3 4">DSM 44164</strain>
    </source>
</reference>
<dbReference type="InterPro" id="IPR029068">
    <property type="entry name" value="Glyas_Bleomycin-R_OHBP_Dase"/>
</dbReference>